<sequence>MWLVLERVQREQISSISFSLDQVRDVGQKLDGALLVSSCLVTFLGNLVHQIWVSQSLEKGLVGGDAERERRRRGGGHVDS</sequence>
<evidence type="ECO:0000313" key="4">
    <source>
        <dbReference type="Proteomes" id="UP000277283"/>
    </source>
</evidence>
<gene>
    <name evidence="2" type="ORF">wssv_04880</name>
</gene>
<dbReference type="Proteomes" id="UP000277283">
    <property type="component" value="Segment"/>
</dbReference>
<evidence type="ECO:0000313" key="2">
    <source>
        <dbReference type="EMBL" id="AFX59865.1"/>
    </source>
</evidence>
<reference evidence="4" key="2">
    <citation type="submission" date="2012-08" db="EMBL/GenBank/DDBJ databases">
        <authorList>
            <person name="Choi T.-J."/>
        </authorList>
    </citation>
    <scope>NUCLEOTIDE SEQUENCE [LARGE SCALE GENOMIC DNA]</scope>
    <source>
        <strain evidence="4">K-LV1</strain>
    </source>
</reference>
<name>K7WKI9_9VIRU</name>
<evidence type="ECO:0000313" key="3">
    <source>
        <dbReference type="EMBL" id="ATU83840.1"/>
    </source>
</evidence>
<organism evidence="2 4">
    <name type="scientific">White spot syndrome virus</name>
    <dbReference type="NCBI Taxonomy" id="342409"/>
    <lineage>
        <taxon>Viruses</taxon>
        <taxon>Viruses incertae sedis</taxon>
        <taxon>Naldaviricetes</taxon>
        <taxon>Nimaviridae</taxon>
        <taxon>Whispovirus</taxon>
    </lineage>
</organism>
<accession>K7WKI9</accession>
<feature type="region of interest" description="Disordered" evidence="1">
    <location>
        <begin position="61"/>
        <end position="80"/>
    </location>
</feature>
<dbReference type="Proteomes" id="UP000267516">
    <property type="component" value="Segment"/>
</dbReference>
<evidence type="ECO:0000256" key="1">
    <source>
        <dbReference type="SAM" id="MobiDB-lite"/>
    </source>
</evidence>
<dbReference type="EMBL" id="JX515788">
    <property type="protein sequence ID" value="AFX59865.1"/>
    <property type="molecule type" value="Genomic_DNA"/>
</dbReference>
<reference evidence="2" key="1">
    <citation type="submission" date="2012-08" db="EMBL/GenBank/DDBJ databases">
        <title>Cassytha pubescens and C. glabella (Lauraceae) are not disjunctly distributed between Australia and the Ryukyu Archipelago of Japan - evidence from morphological and molecular data.</title>
        <authorList>
            <person name="Kokubugata G."/>
            <person name="Nakamura K."/>
            <person name="Forster P.I."/>
            <person name="Wilson G.W."/>
            <person name="Holland A.E."/>
            <person name="Hirayama Y."/>
            <person name="Yokota M."/>
        </authorList>
    </citation>
    <scope>NUCLEOTIDE SEQUENCE</scope>
    <source>
        <strain evidence="2">K-LV1</strain>
    </source>
</reference>
<feature type="compositionally biased region" description="Basic residues" evidence="1">
    <location>
        <begin position="70"/>
        <end position="80"/>
    </location>
</feature>
<reference evidence="3" key="3">
    <citation type="journal article" date="2018" name="Aquaculture">
        <title>Complete genome sequence of a white spot syndrome virus associated with a disease incursion in Australia.</title>
        <authorList>
            <person name="Oakey J."/>
            <person name="Smith C.S."/>
        </authorList>
    </citation>
    <scope>NUCLEOTIDE SEQUENCE [LARGE SCALE GENOMIC DNA]</scope>
    <source>
        <strain evidence="3">WSSV-AU</strain>
    </source>
</reference>
<dbReference type="EMBL" id="MF768985">
    <property type="protein sequence ID" value="ATU83840.1"/>
    <property type="molecule type" value="Genomic_DNA"/>
</dbReference>
<protein>
    <submittedName>
        <fullName evidence="3">ORF1303</fullName>
    </submittedName>
    <submittedName>
        <fullName evidence="2">Wsv503</fullName>
    </submittedName>
</protein>
<proteinExistence type="predicted"/>